<keyword evidence="4 5" id="KW-0067">ATP-binding</keyword>
<evidence type="ECO:0000256" key="1">
    <source>
        <dbReference type="ARBA" id="ARBA00022679"/>
    </source>
</evidence>
<feature type="binding site" evidence="5">
    <location>
        <begin position="15"/>
        <end position="19"/>
    </location>
    <ligand>
        <name>ATP</name>
        <dbReference type="ChEBI" id="CHEBI:30616"/>
    </ligand>
</feature>
<evidence type="ECO:0000256" key="2">
    <source>
        <dbReference type="ARBA" id="ARBA00022741"/>
    </source>
</evidence>
<dbReference type="PATRIC" id="fig|1216932.3.peg.2460"/>
<feature type="binding site" evidence="5">
    <location>
        <begin position="190"/>
        <end position="195"/>
    </location>
    <ligand>
        <name>ATP</name>
        <dbReference type="ChEBI" id="CHEBI:30616"/>
    </ligand>
</feature>
<evidence type="ECO:0000256" key="3">
    <source>
        <dbReference type="ARBA" id="ARBA00022777"/>
    </source>
</evidence>
<dbReference type="GO" id="GO:0005524">
    <property type="term" value="F:ATP binding"/>
    <property type="evidence" value="ECO:0007669"/>
    <property type="project" value="UniProtKB-UniRule"/>
</dbReference>
<protein>
    <submittedName>
        <fullName evidence="7">Putative ATP:guanido phosphotransferase CTC_02634</fullName>
        <ecNumber evidence="7">2.7.3.-</ecNumber>
    </submittedName>
</protein>
<gene>
    <name evidence="7" type="ORF">CM240_2481</name>
</gene>
<dbReference type="Proteomes" id="UP000019426">
    <property type="component" value="Chromosome M2/40_rep1"/>
</dbReference>
<keyword evidence="1 5" id="KW-0808">Transferase</keyword>
<dbReference type="STRING" id="1216932.CM240_2481"/>
<proteinExistence type="inferred from homology"/>
<dbReference type="EC" id="2.7.3.-" evidence="7"/>
<dbReference type="CDD" id="cd07930">
    <property type="entry name" value="bacterial_phosphagen_kinase"/>
    <property type="match status" value="1"/>
</dbReference>
<name>W6S5J2_9CLOT</name>
<dbReference type="InterPro" id="IPR023660">
    <property type="entry name" value="Arg_Kinase"/>
</dbReference>
<evidence type="ECO:0000313" key="8">
    <source>
        <dbReference type="Proteomes" id="UP000019426"/>
    </source>
</evidence>
<keyword evidence="8" id="KW-1185">Reference proteome</keyword>
<feature type="domain" description="Phosphagen kinase C-terminal" evidence="6">
    <location>
        <begin position="12"/>
        <end position="235"/>
    </location>
</feature>
<dbReference type="Gene3D" id="3.30.590.10">
    <property type="entry name" value="Glutamine synthetase/guanido kinase, catalytic domain"/>
    <property type="match status" value="1"/>
</dbReference>
<dbReference type="HOGENOM" id="CLU_066591_1_0_9"/>
<dbReference type="InterPro" id="IPR014746">
    <property type="entry name" value="Gln_synth/guanido_kin_cat_dom"/>
</dbReference>
<reference evidence="7 8" key="1">
    <citation type="submission" date="2013-11" db="EMBL/GenBank/DDBJ databases">
        <title>Complete genome sequence of Clostridum sp. M2/40.</title>
        <authorList>
            <person name="Wibberg D."/>
            <person name="Puehler A."/>
            <person name="Schlueter A."/>
        </authorList>
    </citation>
    <scope>NUCLEOTIDE SEQUENCE [LARGE SCALE GENOMIC DNA]</scope>
    <source>
        <strain evidence="8">M2/40</strain>
    </source>
</reference>
<sequence>MINWIKNNKSNIVLSTKVSLSRNLKRYPFPHKCSDDEGKDIVEKVYNVVSEYKEEDLKLISLTDAKELDKLELISKSIVSDNVKGSSAVIINEEETVALMINEEDHIKIQCITGGFDIENPYDCCNDIDDLIEDTYDYAYESKYGYLTSSPMNLGTGMKVTVVMHLPALVMKKQIQSIEENINKIGVGINSLYLNEPESNLYEVYNKITLGLTEEEIMANLKAVVEEICSKEISCREKLREKLRYELEDKICRALGILNSAIIISFKESLKLLSYVRNGIELGTIKNIPIEKINRLLLEIEPSIIRVKYKEQLEEKTEGFIRARVIKDLLKE</sequence>
<evidence type="ECO:0000313" key="7">
    <source>
        <dbReference type="EMBL" id="CDM69617.1"/>
    </source>
</evidence>
<comment type="similarity">
    <text evidence="5">Belongs to the ATP:guanido phosphotransferase family.</text>
</comment>
<dbReference type="GO" id="GO:0005615">
    <property type="term" value="C:extracellular space"/>
    <property type="evidence" value="ECO:0007669"/>
    <property type="project" value="TreeGrafter"/>
</dbReference>
<keyword evidence="2 5" id="KW-0547">Nucleotide-binding</keyword>
<dbReference type="SUPFAM" id="SSF55931">
    <property type="entry name" value="Glutamine synthetase/guanido kinase"/>
    <property type="match status" value="1"/>
</dbReference>
<evidence type="ECO:0000256" key="4">
    <source>
        <dbReference type="ARBA" id="ARBA00022840"/>
    </source>
</evidence>
<comment type="caution">
    <text evidence="5">Lacks conserved residue(s) required for the propagation of feature annotation.</text>
</comment>
<dbReference type="PROSITE" id="PS51510">
    <property type="entry name" value="PHOSPHAGEN_KINASE_C"/>
    <property type="match status" value="1"/>
</dbReference>
<dbReference type="RefSeq" id="WP_044039416.1">
    <property type="nucleotide sequence ID" value="NZ_HG917868.1"/>
</dbReference>
<dbReference type="PANTHER" id="PTHR11547:SF38">
    <property type="entry name" value="ARGININE KINASE 1-RELATED"/>
    <property type="match status" value="1"/>
</dbReference>
<dbReference type="AlphaFoldDB" id="W6S5J2"/>
<evidence type="ECO:0000256" key="5">
    <source>
        <dbReference type="PROSITE-ProRule" id="PRU00843"/>
    </source>
</evidence>
<feature type="binding site" evidence="5">
    <location>
        <begin position="159"/>
        <end position="163"/>
    </location>
    <ligand>
        <name>ATP</name>
        <dbReference type="ChEBI" id="CHEBI:30616"/>
    </ligand>
</feature>
<dbReference type="eggNOG" id="COG3869">
    <property type="taxonomic scope" value="Bacteria"/>
</dbReference>
<dbReference type="EMBL" id="HG917868">
    <property type="protein sequence ID" value="CDM69617.1"/>
    <property type="molecule type" value="Genomic_DNA"/>
</dbReference>
<dbReference type="GO" id="GO:0004111">
    <property type="term" value="F:creatine kinase activity"/>
    <property type="evidence" value="ECO:0007669"/>
    <property type="project" value="InterPro"/>
</dbReference>
<evidence type="ECO:0000259" key="6">
    <source>
        <dbReference type="PROSITE" id="PS51510"/>
    </source>
</evidence>
<dbReference type="KEGG" id="clt:CM240_2481"/>
<dbReference type="Pfam" id="PF00217">
    <property type="entry name" value="ATP-gua_Ptrans"/>
    <property type="match status" value="1"/>
</dbReference>
<dbReference type="InterPro" id="IPR000749">
    <property type="entry name" value="ATP-guanido_PTrfase"/>
</dbReference>
<dbReference type="GO" id="GO:0046314">
    <property type="term" value="P:phosphocreatine biosynthetic process"/>
    <property type="evidence" value="ECO:0007669"/>
    <property type="project" value="InterPro"/>
</dbReference>
<accession>W6S5J2</accession>
<dbReference type="InterPro" id="IPR022414">
    <property type="entry name" value="ATP-guanido_PTrfase_cat"/>
</dbReference>
<dbReference type="OrthoDB" id="9791353at2"/>
<keyword evidence="3 5" id="KW-0418">Kinase</keyword>
<organism evidence="7 8">
    <name type="scientific">Clostridium bornimense</name>
    <dbReference type="NCBI Taxonomy" id="1216932"/>
    <lineage>
        <taxon>Bacteria</taxon>
        <taxon>Bacillati</taxon>
        <taxon>Bacillota</taxon>
        <taxon>Clostridia</taxon>
        <taxon>Eubacteriales</taxon>
        <taxon>Clostridiaceae</taxon>
        <taxon>Clostridium</taxon>
    </lineage>
</organism>
<dbReference type="PANTHER" id="PTHR11547">
    <property type="entry name" value="ARGININE OR CREATINE KINASE"/>
    <property type="match status" value="1"/>
</dbReference>